<evidence type="ECO:0000313" key="6">
    <source>
        <dbReference type="Proteomes" id="UP000242875"/>
    </source>
</evidence>
<dbReference type="Pfam" id="PF20147">
    <property type="entry name" value="Crinkler"/>
    <property type="match status" value="1"/>
</dbReference>
<dbReference type="EMBL" id="MVBO01000074">
    <property type="protein sequence ID" value="OZJ03664.1"/>
    <property type="molecule type" value="Genomic_DNA"/>
</dbReference>
<dbReference type="AlphaFoldDB" id="A0A261XZI4"/>
<protein>
    <recommendedName>
        <fullName evidence="4">Crinkler effector protein N-terminal domain-containing protein</fullName>
    </recommendedName>
</protein>
<proteinExistence type="predicted"/>
<accession>A0A261XZI4</accession>
<dbReference type="Proteomes" id="UP000242875">
    <property type="component" value="Unassembled WGS sequence"/>
</dbReference>
<feature type="domain" description="Crinkler effector protein N-terminal" evidence="4">
    <location>
        <begin position="75"/>
        <end position="170"/>
    </location>
</feature>
<name>A0A261XZI4_9FUNG</name>
<comment type="caution">
    <text evidence="5">The sequence shown here is derived from an EMBL/GenBank/DDBJ whole genome shotgun (WGS) entry which is preliminary data.</text>
</comment>
<gene>
    <name evidence="5" type="ORF">BZG36_03526</name>
</gene>
<dbReference type="InterPro" id="IPR045379">
    <property type="entry name" value="Crinkler_N"/>
</dbReference>
<keyword evidence="3" id="KW-0964">Secreted</keyword>
<sequence length="730" mass="82483">MRSFGHVWGINIPRIIFDNQFDNYLDNISDAVTRALLGGGQAYGHASSSFVNSFSDTKTRVIETFNEALKLYVSEFNITLSSTANVWKLRVAVQQECTRSNLHFQDIRLDKLDVYKASLSPNESKAILQELKGGRRVTNSEWKTSLPGDLGLLSDYFTKQPDKRAIHLVVDCTSAVVVPATGPPATEPRWSIDEEHQDIILQEVGEFLASSFERLRQFDSRRFLLPRYEPNPQHSEYRAISSLNIPRLLGKPSLLMHNLPRNGTGGVVDVQGFTNSLESGHQLGVIVGASGSGKSRTAIEILCRHFGFYFTCATGGTQHAFGSKDMQYMLESIKTRCSDPQKVVENDNYTKRFATRVVLTRVYILCYLLNTEIELSPYEWTMMQLFRSSNDDIFMSVARMFRPLSAYDAEILLIQYIQKLQKSLNTPFHLQQKEFTGAAPLYTLLVRHLTSFNPFLVIPCGSALSLKTVENFAGLRMMETDAEKRIIVVSEHFPLAQSVCAFLSQFNFPFPKIQRCEEQFHQLVDELQAVVGEPLVVDAAWRYFEDRGWGVEFAIELMAELSHLPTTRGKLYEEFLSSRLPKLLQHRTAFSPPLPYSELVEYRPEIAVKMCVGTPEFELSDFMENPTSTYYLPTNQAGLDLVGLFSPSQRTNLRYVVFLQAKLTQELDSKDINKVIGTTNPSKFFRVVVAFPLNIQSKGGKPMKTVPFVKIDATNASLFEDKSAEILTSG</sequence>
<evidence type="ECO:0000259" key="4">
    <source>
        <dbReference type="Pfam" id="PF20147"/>
    </source>
</evidence>
<evidence type="ECO:0000313" key="5">
    <source>
        <dbReference type="EMBL" id="OZJ03664.1"/>
    </source>
</evidence>
<dbReference type="GO" id="GO:0005576">
    <property type="term" value="C:extracellular region"/>
    <property type="evidence" value="ECO:0007669"/>
    <property type="project" value="UniProtKB-SubCell"/>
</dbReference>
<organism evidence="5 6">
    <name type="scientific">Bifiguratus adelaidae</name>
    <dbReference type="NCBI Taxonomy" id="1938954"/>
    <lineage>
        <taxon>Eukaryota</taxon>
        <taxon>Fungi</taxon>
        <taxon>Fungi incertae sedis</taxon>
        <taxon>Mucoromycota</taxon>
        <taxon>Mucoromycotina</taxon>
        <taxon>Endogonomycetes</taxon>
        <taxon>Endogonales</taxon>
        <taxon>Endogonales incertae sedis</taxon>
        <taxon>Bifiguratus</taxon>
    </lineage>
</organism>
<reference evidence="5 6" key="1">
    <citation type="journal article" date="2017" name="Mycologia">
        <title>Bifiguratus adelaidae, gen. et sp. nov., a new member of Mucoromycotina in endophytic and soil-dwelling habitats.</title>
        <authorList>
            <person name="Torres-Cruz T.J."/>
            <person name="Billingsley Tobias T.L."/>
            <person name="Almatruk M."/>
            <person name="Hesse C."/>
            <person name="Kuske C.R."/>
            <person name="Desiro A."/>
            <person name="Benucci G.M."/>
            <person name="Bonito G."/>
            <person name="Stajich J.E."/>
            <person name="Dunlap C."/>
            <person name="Arnold A.E."/>
            <person name="Porras-Alfaro A."/>
        </authorList>
    </citation>
    <scope>NUCLEOTIDE SEQUENCE [LARGE SCALE GENOMIC DNA]</scope>
    <source>
        <strain evidence="5 6">AZ0501</strain>
    </source>
</reference>
<evidence type="ECO:0000256" key="1">
    <source>
        <dbReference type="ARBA" id="ARBA00004340"/>
    </source>
</evidence>
<evidence type="ECO:0000256" key="3">
    <source>
        <dbReference type="ARBA" id="ARBA00022525"/>
    </source>
</evidence>
<dbReference type="GO" id="GO:0043657">
    <property type="term" value="C:host cell"/>
    <property type="evidence" value="ECO:0007669"/>
    <property type="project" value="UniProtKB-SubCell"/>
</dbReference>
<dbReference type="OrthoDB" id="2393824at2759"/>
<evidence type="ECO:0000256" key="2">
    <source>
        <dbReference type="ARBA" id="ARBA00004613"/>
    </source>
</evidence>
<keyword evidence="6" id="KW-1185">Reference proteome</keyword>
<comment type="subcellular location">
    <subcellularLocation>
        <location evidence="1">Host cell</location>
    </subcellularLocation>
    <subcellularLocation>
        <location evidence="2">Secreted</location>
    </subcellularLocation>
</comment>